<sequence length="160" mass="18558">MAVCLFVITKYDQVGNTVAQDLLASAEDDYLLYVFAALVRFKTNDIQAALQFYRKAIALDESKPAAWQGLAKLLESGQLPNDEFMLNVVDRLILIYKEMPEKRQSYIRIRDRVLLNLLKYDVIVQENHISENAELCELILRTLVIPDRDYEHIERLLVLL</sequence>
<dbReference type="PROSITE" id="PS50005">
    <property type="entry name" value="TPR"/>
    <property type="match status" value="1"/>
</dbReference>
<accession>A0A0M3HI97</accession>
<evidence type="ECO:0000256" key="1">
    <source>
        <dbReference type="ARBA" id="ARBA00022737"/>
    </source>
</evidence>
<dbReference type="InterPro" id="IPR019734">
    <property type="entry name" value="TPR_rpt"/>
</dbReference>
<dbReference type="GO" id="GO:0006401">
    <property type="term" value="P:RNA catabolic process"/>
    <property type="evidence" value="ECO:0007669"/>
    <property type="project" value="InterPro"/>
</dbReference>
<evidence type="ECO:0000313" key="4">
    <source>
        <dbReference type="Proteomes" id="UP000036681"/>
    </source>
</evidence>
<organism evidence="4 5">
    <name type="scientific">Ascaris lumbricoides</name>
    <name type="common">Giant roundworm</name>
    <dbReference type="NCBI Taxonomy" id="6252"/>
    <lineage>
        <taxon>Eukaryota</taxon>
        <taxon>Metazoa</taxon>
        <taxon>Ecdysozoa</taxon>
        <taxon>Nematoda</taxon>
        <taxon>Chromadorea</taxon>
        <taxon>Rhabditida</taxon>
        <taxon>Spirurina</taxon>
        <taxon>Ascaridomorpha</taxon>
        <taxon>Ascaridoidea</taxon>
        <taxon>Ascarididae</taxon>
        <taxon>Ascaris</taxon>
    </lineage>
</organism>
<dbReference type="Proteomes" id="UP000036681">
    <property type="component" value="Unplaced"/>
</dbReference>
<name>A0A0M3HI97_ASCLU</name>
<evidence type="ECO:0000313" key="5">
    <source>
        <dbReference type="WBParaSite" id="ALUE_0000124201-mRNA-1"/>
    </source>
</evidence>
<feature type="repeat" description="TPR" evidence="3">
    <location>
        <begin position="30"/>
        <end position="63"/>
    </location>
</feature>
<dbReference type="PANTHER" id="PTHR15704:SF7">
    <property type="entry name" value="SUPERKILLER COMPLEX PROTEIN 3"/>
    <property type="match status" value="1"/>
</dbReference>
<dbReference type="InterPro" id="IPR039226">
    <property type="entry name" value="Ski3/TTC37"/>
</dbReference>
<dbReference type="PANTHER" id="PTHR15704">
    <property type="entry name" value="SUPERKILLER 3 PROTEIN-RELATED"/>
    <property type="match status" value="1"/>
</dbReference>
<dbReference type="WBParaSite" id="ALUE_0000124201-mRNA-1">
    <property type="protein sequence ID" value="ALUE_0000124201-mRNA-1"/>
    <property type="gene ID" value="ALUE_0000124201"/>
</dbReference>
<dbReference type="SUPFAM" id="SSF48452">
    <property type="entry name" value="TPR-like"/>
    <property type="match status" value="1"/>
</dbReference>
<reference evidence="5" key="1">
    <citation type="submission" date="2017-02" db="UniProtKB">
        <authorList>
            <consortium name="WormBaseParasite"/>
        </authorList>
    </citation>
    <scope>IDENTIFICATION</scope>
</reference>
<dbReference type="GO" id="GO:0055087">
    <property type="term" value="C:Ski complex"/>
    <property type="evidence" value="ECO:0007669"/>
    <property type="project" value="InterPro"/>
</dbReference>
<dbReference type="InterPro" id="IPR011990">
    <property type="entry name" value="TPR-like_helical_dom_sf"/>
</dbReference>
<dbReference type="AlphaFoldDB" id="A0A0M3HI97"/>
<keyword evidence="1" id="KW-0677">Repeat</keyword>
<evidence type="ECO:0000256" key="3">
    <source>
        <dbReference type="PROSITE-ProRule" id="PRU00339"/>
    </source>
</evidence>
<evidence type="ECO:0000256" key="2">
    <source>
        <dbReference type="ARBA" id="ARBA00022803"/>
    </source>
</evidence>
<dbReference type="Gene3D" id="1.25.40.10">
    <property type="entry name" value="Tetratricopeptide repeat domain"/>
    <property type="match status" value="1"/>
</dbReference>
<keyword evidence="4" id="KW-1185">Reference proteome</keyword>
<protein>
    <submittedName>
        <fullName evidence="5">TPR_REGION domain-containing protein</fullName>
    </submittedName>
</protein>
<proteinExistence type="predicted"/>
<keyword evidence="2 3" id="KW-0802">TPR repeat</keyword>